<feature type="compositionally biased region" description="Basic and acidic residues" evidence="2">
    <location>
        <begin position="152"/>
        <end position="165"/>
    </location>
</feature>
<protein>
    <submittedName>
        <fullName evidence="4">Uncharacterized protein</fullName>
    </submittedName>
</protein>
<feature type="signal peptide" evidence="3">
    <location>
        <begin position="1"/>
        <end position="19"/>
    </location>
</feature>
<evidence type="ECO:0000256" key="1">
    <source>
        <dbReference type="ARBA" id="ARBA00010601"/>
    </source>
</evidence>
<dbReference type="Pfam" id="PF02425">
    <property type="entry name" value="GBP_PSP"/>
    <property type="match status" value="1"/>
</dbReference>
<gene>
    <name evidence="4" type="ORF">DIATSA_LOCUS9537</name>
</gene>
<feature type="chain" id="PRO_5040268004" evidence="3">
    <location>
        <begin position="20"/>
        <end position="189"/>
    </location>
</feature>
<keyword evidence="5" id="KW-1185">Reference proteome</keyword>
<dbReference type="EMBL" id="OU893335">
    <property type="protein sequence ID" value="CAG9791957.1"/>
    <property type="molecule type" value="Genomic_DNA"/>
</dbReference>
<dbReference type="InterPro" id="IPR003463">
    <property type="entry name" value="GBP_PSP"/>
</dbReference>
<organism evidence="4 5">
    <name type="scientific">Diatraea saccharalis</name>
    <name type="common">sugarcane borer</name>
    <dbReference type="NCBI Taxonomy" id="40085"/>
    <lineage>
        <taxon>Eukaryota</taxon>
        <taxon>Metazoa</taxon>
        <taxon>Ecdysozoa</taxon>
        <taxon>Arthropoda</taxon>
        <taxon>Hexapoda</taxon>
        <taxon>Insecta</taxon>
        <taxon>Pterygota</taxon>
        <taxon>Neoptera</taxon>
        <taxon>Endopterygota</taxon>
        <taxon>Lepidoptera</taxon>
        <taxon>Glossata</taxon>
        <taxon>Ditrysia</taxon>
        <taxon>Pyraloidea</taxon>
        <taxon>Crambidae</taxon>
        <taxon>Crambinae</taxon>
        <taxon>Diatraea</taxon>
    </lineage>
</organism>
<dbReference type="AlphaFoldDB" id="A0A9N9R8Z2"/>
<proteinExistence type="inferred from homology"/>
<feature type="compositionally biased region" description="Low complexity" evidence="2">
    <location>
        <begin position="97"/>
        <end position="114"/>
    </location>
</feature>
<dbReference type="OrthoDB" id="7439590at2759"/>
<keyword evidence="3" id="KW-0732">Signal</keyword>
<feature type="compositionally biased region" description="Polar residues" evidence="2">
    <location>
        <begin position="120"/>
        <end position="144"/>
    </location>
</feature>
<sequence>MRLLPFIFCCGVLILKCETIECQLIKGFLDKVHGTAQKVRQDVRQVLRPTVRSNVNTGNNTSIFFIDDDDDDVPKPFQMNPVKTSTTMKPVNSFTFSQTTSTTKKPVPTPTNSNVAFVDNGNTSSFQANANPTSATSKTGSTADTIVFETEEPTKKNSSDVDGSGKENFSGGCLAGYQRSPDGRCMPVF</sequence>
<accession>A0A9N9R8Z2</accession>
<evidence type="ECO:0000256" key="2">
    <source>
        <dbReference type="SAM" id="MobiDB-lite"/>
    </source>
</evidence>
<evidence type="ECO:0000313" key="5">
    <source>
        <dbReference type="Proteomes" id="UP001153714"/>
    </source>
</evidence>
<name>A0A9N9R8Z2_9NEOP</name>
<reference evidence="4" key="2">
    <citation type="submission" date="2022-10" db="EMBL/GenBank/DDBJ databases">
        <authorList>
            <consortium name="ENA_rothamsted_submissions"/>
            <consortium name="culmorum"/>
            <person name="King R."/>
        </authorList>
    </citation>
    <scope>NUCLEOTIDE SEQUENCE</scope>
</reference>
<comment type="similarity">
    <text evidence="1">Belongs to the GBP/PSP1/paralytic peptide family.</text>
</comment>
<feature type="region of interest" description="Disordered" evidence="2">
    <location>
        <begin position="97"/>
        <end position="189"/>
    </location>
</feature>
<evidence type="ECO:0000313" key="4">
    <source>
        <dbReference type="EMBL" id="CAG9791957.1"/>
    </source>
</evidence>
<dbReference type="Proteomes" id="UP001153714">
    <property type="component" value="Chromosome 4"/>
</dbReference>
<evidence type="ECO:0000256" key="3">
    <source>
        <dbReference type="SAM" id="SignalP"/>
    </source>
</evidence>
<reference evidence="4" key="1">
    <citation type="submission" date="2021-12" db="EMBL/GenBank/DDBJ databases">
        <authorList>
            <person name="King R."/>
        </authorList>
    </citation>
    <scope>NUCLEOTIDE SEQUENCE</scope>
</reference>